<keyword evidence="5" id="KW-0255">Endonuclease</keyword>
<dbReference type="InterPro" id="IPR000055">
    <property type="entry name" value="Restrct_endonuc_typeI_TRD"/>
</dbReference>
<dbReference type="GO" id="GO:0009307">
    <property type="term" value="P:DNA restriction-modification system"/>
    <property type="evidence" value="ECO:0007669"/>
    <property type="project" value="UniProtKB-KW"/>
</dbReference>
<organism evidence="5 6">
    <name type="scientific">Methanolobus mangrovi</name>
    <dbReference type="NCBI Taxonomy" id="3072977"/>
    <lineage>
        <taxon>Archaea</taxon>
        <taxon>Methanobacteriati</taxon>
        <taxon>Methanobacteriota</taxon>
        <taxon>Stenosarchaea group</taxon>
        <taxon>Methanomicrobia</taxon>
        <taxon>Methanosarcinales</taxon>
        <taxon>Methanosarcinaceae</taxon>
        <taxon>Methanolobus</taxon>
    </lineage>
</organism>
<dbReference type="REBASE" id="757776">
    <property type="entry name" value="S.MspFTZ2ORF2830P"/>
</dbReference>
<dbReference type="Pfam" id="PF01420">
    <property type="entry name" value="Methylase_S"/>
    <property type="match status" value="2"/>
</dbReference>
<dbReference type="EMBL" id="CP133594">
    <property type="protein sequence ID" value="WMW22773.1"/>
    <property type="molecule type" value="Genomic_DNA"/>
</dbReference>
<dbReference type="PANTHER" id="PTHR30408">
    <property type="entry name" value="TYPE-1 RESTRICTION ENZYME ECOKI SPECIFICITY PROTEIN"/>
    <property type="match status" value="1"/>
</dbReference>
<dbReference type="GO" id="GO:0004519">
    <property type="term" value="F:endonuclease activity"/>
    <property type="evidence" value="ECO:0007669"/>
    <property type="project" value="UniProtKB-KW"/>
</dbReference>
<dbReference type="InterPro" id="IPR052021">
    <property type="entry name" value="Type-I_RS_S_subunit"/>
</dbReference>
<reference evidence="5" key="1">
    <citation type="submission" date="2023-08" db="EMBL/GenBank/DDBJ databases">
        <title>Methanolobus mangrovi sp. nov. and Methanolobus sediminis sp. nov, two novel methylotrophic methanogens isolated from mangrove sediments in China.</title>
        <authorList>
            <person name="Zhou J."/>
        </authorList>
    </citation>
    <scope>NUCLEOTIDE SEQUENCE</scope>
    <source>
        <strain evidence="5">FTZ2</strain>
    </source>
</reference>
<dbReference type="CDD" id="cd17260">
    <property type="entry name" value="RMtype1_S_EcoEI-TRD1-CR1_like"/>
    <property type="match status" value="1"/>
</dbReference>
<dbReference type="PANTHER" id="PTHR30408:SF13">
    <property type="entry name" value="TYPE I RESTRICTION ENZYME HINDI SPECIFICITY SUBUNIT"/>
    <property type="match status" value="1"/>
</dbReference>
<keyword evidence="2" id="KW-0680">Restriction system</keyword>
<dbReference type="InterPro" id="IPR044946">
    <property type="entry name" value="Restrct_endonuc_typeI_TRD_sf"/>
</dbReference>
<dbReference type="SUPFAM" id="SSF116734">
    <property type="entry name" value="DNA methylase specificity domain"/>
    <property type="match status" value="2"/>
</dbReference>
<dbReference type="Gene3D" id="3.90.220.20">
    <property type="entry name" value="DNA methylase specificity domains"/>
    <property type="match status" value="2"/>
</dbReference>
<dbReference type="GO" id="GO:0016787">
    <property type="term" value="F:hydrolase activity"/>
    <property type="evidence" value="ECO:0007669"/>
    <property type="project" value="UniProtKB-KW"/>
</dbReference>
<dbReference type="EC" id="3.1.21.-" evidence="5"/>
<feature type="domain" description="Type I restriction modification DNA specificity" evidence="4">
    <location>
        <begin position="62"/>
        <end position="173"/>
    </location>
</feature>
<evidence type="ECO:0000256" key="2">
    <source>
        <dbReference type="ARBA" id="ARBA00022747"/>
    </source>
</evidence>
<keyword evidence="5" id="KW-0540">Nuclease</keyword>
<protein>
    <submittedName>
        <fullName evidence="5">Restriction endonuclease subunit S</fullName>
        <ecNumber evidence="5">3.1.21.-</ecNumber>
    </submittedName>
</protein>
<keyword evidence="6" id="KW-1185">Reference proteome</keyword>
<accession>A0AA51YJN0</accession>
<gene>
    <name evidence="5" type="ORF">RE476_02825</name>
</gene>
<proteinExistence type="inferred from homology"/>
<dbReference type="RefSeq" id="WP_309308887.1">
    <property type="nucleotide sequence ID" value="NZ_CP133594.1"/>
</dbReference>
<name>A0AA51YJN0_9EURY</name>
<sequence>MISNLSEVPPNWIKVRFDQIAENITDRIEKPNESGLEYYIGLEHLDTDQIRIKRFGSTEDVKATKFLCKKGDIIFGKRNAYLRKVAVTDRDAVVSAHSMVIRPISDLIVPDFLPCFMQSSIFWKTAHAISEGSMSPTIKWKTLAKQEFYIPSIEEQKKVSEVLWAIEGNIEHIENIVDISQNFKRGLLNELLSKGIGHNNSTTIKNNEIPINWELCLFTDAINVNPSRKISKGKICKYVAMEDVIEFHEEICNYSERVFKNGGAKFTKEDTLLARITPCLENGKTAYVNVLDEDEIGFGSTEFIVLSGKKGVTLNKYVYYIATSPFFRKNAIASMRGTTGRQRVPNDFFDSIHIAIPPIEEQKEIIELLEKSGENILNYKSHLTSVINLKKKLTDDFLSGNLKNLQEALQNVQ</sequence>
<dbReference type="GeneID" id="84229040"/>
<evidence type="ECO:0000259" key="4">
    <source>
        <dbReference type="Pfam" id="PF01420"/>
    </source>
</evidence>
<feature type="domain" description="Type I restriction modification DNA specificity" evidence="4">
    <location>
        <begin position="263"/>
        <end position="374"/>
    </location>
</feature>
<dbReference type="GO" id="GO:0003677">
    <property type="term" value="F:DNA binding"/>
    <property type="evidence" value="ECO:0007669"/>
    <property type="project" value="UniProtKB-KW"/>
</dbReference>
<comment type="similarity">
    <text evidence="1">Belongs to the type-I restriction system S methylase family.</text>
</comment>
<dbReference type="KEGG" id="mmav:RE476_02825"/>
<evidence type="ECO:0000256" key="3">
    <source>
        <dbReference type="ARBA" id="ARBA00023125"/>
    </source>
</evidence>
<dbReference type="Proteomes" id="UP001183006">
    <property type="component" value="Chromosome"/>
</dbReference>
<evidence type="ECO:0000313" key="6">
    <source>
        <dbReference type="Proteomes" id="UP001183006"/>
    </source>
</evidence>
<evidence type="ECO:0000313" key="5">
    <source>
        <dbReference type="EMBL" id="WMW22773.1"/>
    </source>
</evidence>
<evidence type="ECO:0000256" key="1">
    <source>
        <dbReference type="ARBA" id="ARBA00010923"/>
    </source>
</evidence>
<keyword evidence="3" id="KW-0238">DNA-binding</keyword>
<keyword evidence="5" id="KW-0378">Hydrolase</keyword>
<dbReference type="AlphaFoldDB" id="A0AA51YJN0"/>